<dbReference type="PIRSF" id="PIRSF016521">
    <property type="entry name" value="Acyl-CoA_hydro"/>
    <property type="match status" value="1"/>
</dbReference>
<dbReference type="Gene3D" id="2.60.40.2240">
    <property type="entry name" value="Acyl-CoA thioester hydrolase/BAAT N-terminal domain"/>
    <property type="match status" value="1"/>
</dbReference>
<proteinExistence type="inferred from homology"/>
<dbReference type="Pfam" id="PF08840">
    <property type="entry name" value="BAAT_C"/>
    <property type="match status" value="1"/>
</dbReference>
<dbReference type="Proteomes" id="UP000298663">
    <property type="component" value="Unassembled WGS sequence"/>
</dbReference>
<feature type="active site" description="Charge relay system" evidence="2">
    <location>
        <position position="227"/>
    </location>
</feature>
<dbReference type="SUPFAM" id="SSF53474">
    <property type="entry name" value="alpha/beta-Hydrolases"/>
    <property type="match status" value="1"/>
</dbReference>
<dbReference type="OrthoDB" id="6347013at2759"/>
<feature type="domain" description="Acyl-CoA thioester hydrolase/bile acid-CoA amino acid N-acetyltransferase" evidence="3">
    <location>
        <begin position="13"/>
        <end position="136"/>
    </location>
</feature>
<feature type="active site" description="Charge relay system" evidence="2">
    <location>
        <position position="330"/>
    </location>
</feature>
<protein>
    <recommendedName>
        <fullName evidence="7">BAAT/Acyl-CoA thioester hydrolase C-terminal domain-containing protein</fullName>
    </recommendedName>
</protein>
<organism evidence="5 6">
    <name type="scientific">Steinernema carpocapsae</name>
    <name type="common">Entomopathogenic nematode</name>
    <dbReference type="NCBI Taxonomy" id="34508"/>
    <lineage>
        <taxon>Eukaryota</taxon>
        <taxon>Metazoa</taxon>
        <taxon>Ecdysozoa</taxon>
        <taxon>Nematoda</taxon>
        <taxon>Chromadorea</taxon>
        <taxon>Rhabditida</taxon>
        <taxon>Tylenchina</taxon>
        <taxon>Panagrolaimomorpha</taxon>
        <taxon>Strongyloidoidea</taxon>
        <taxon>Steinernematidae</taxon>
        <taxon>Steinernema</taxon>
    </lineage>
</organism>
<dbReference type="PANTHER" id="PTHR10824:SF4">
    <property type="entry name" value="ACYL-COENZYME A THIOESTERASE 1-LIKE"/>
    <property type="match status" value="1"/>
</dbReference>
<dbReference type="GO" id="GO:0006631">
    <property type="term" value="P:fatty acid metabolic process"/>
    <property type="evidence" value="ECO:0007669"/>
    <property type="project" value="TreeGrafter"/>
</dbReference>
<evidence type="ECO:0000259" key="4">
    <source>
        <dbReference type="Pfam" id="PF08840"/>
    </source>
</evidence>
<dbReference type="InterPro" id="IPR016662">
    <property type="entry name" value="Acyl-CoA_thioEstase_long-chain"/>
</dbReference>
<sequence>MKFAVSKQISLFDEDIEVVLSELPPEKPVRLVLTCFHSSGNFHSWARFAASKDGVVDLTKDEPFDGTYWGVDGMGLFSSMCPTPNSRLGTIMSFTNVEELLVSYQLMVYSYKEEILGQTTILKRFMDASVERIEINIGNLRGVLFKPKNTKVHRSVIDMCGLGGKCKEHRAALLANKGFAVLALALYDFKDRPKRLNNIDLKYVKEAIDWITSQPFSTKKCVILGQSFGGYVAYLAALKHDKIASVITLNAPTFTGTGITIFEDGKKAPHIFNLTQKQERERLHVRNIVYNVGLWTKIFDEEPEIIEPFYLPMELVPENVAFLVIAGEKDESMPAVRWCKLLEKRLRKVPNRRVETIYLKNSGHMIEPPHMPHYDILYTPPVYWAQGGDQYLQCVEQREIWPKIHDFIKSTLEIKDERCKL</sequence>
<dbReference type="STRING" id="34508.A0A4U5MD27"/>
<comment type="caution">
    <text evidence="5">The sequence shown here is derived from an EMBL/GenBank/DDBJ whole genome shotgun (WGS) entry which is preliminary data.</text>
</comment>
<evidence type="ECO:0000259" key="3">
    <source>
        <dbReference type="Pfam" id="PF04775"/>
    </source>
</evidence>
<dbReference type="InterPro" id="IPR042490">
    <property type="entry name" value="Thio_Ohase/BAAT_N"/>
</dbReference>
<dbReference type="GO" id="GO:0006637">
    <property type="term" value="P:acyl-CoA metabolic process"/>
    <property type="evidence" value="ECO:0007669"/>
    <property type="project" value="InterPro"/>
</dbReference>
<dbReference type="InterPro" id="IPR029058">
    <property type="entry name" value="AB_hydrolase_fold"/>
</dbReference>
<feature type="active site" description="Charge relay system" evidence="2">
    <location>
        <position position="364"/>
    </location>
</feature>
<feature type="domain" description="BAAT/Acyl-CoA thioester hydrolase C-terminal" evidence="4">
    <location>
        <begin position="199"/>
        <end position="412"/>
    </location>
</feature>
<gene>
    <name evidence="5" type="ORF">L596_023230</name>
</gene>
<evidence type="ECO:0000256" key="1">
    <source>
        <dbReference type="ARBA" id="ARBA00006538"/>
    </source>
</evidence>
<comment type="similarity">
    <text evidence="1">Belongs to the C/M/P thioester hydrolase family.</text>
</comment>
<dbReference type="PANTHER" id="PTHR10824">
    <property type="entry name" value="ACYL-COENZYME A THIOESTERASE-RELATED"/>
    <property type="match status" value="1"/>
</dbReference>
<dbReference type="Gene3D" id="3.40.50.1820">
    <property type="entry name" value="alpha/beta hydrolase"/>
    <property type="match status" value="1"/>
</dbReference>
<dbReference type="AlphaFoldDB" id="A0A4U5MD27"/>
<dbReference type="EMBL" id="AZBU02000008">
    <property type="protein sequence ID" value="TKR67014.1"/>
    <property type="molecule type" value="Genomic_DNA"/>
</dbReference>
<name>A0A4U5MD27_STECR</name>
<reference evidence="5 6" key="2">
    <citation type="journal article" date="2019" name="G3 (Bethesda)">
        <title>Hybrid Assembly of the Genome of the Entomopathogenic Nematode Steinernema carpocapsae Identifies the X-Chromosome.</title>
        <authorList>
            <person name="Serra L."/>
            <person name="Macchietto M."/>
            <person name="Macias-Munoz A."/>
            <person name="McGill C.J."/>
            <person name="Rodriguez I.M."/>
            <person name="Rodriguez B."/>
            <person name="Murad R."/>
            <person name="Mortazavi A."/>
        </authorList>
    </citation>
    <scope>NUCLEOTIDE SEQUENCE [LARGE SCALE GENOMIC DNA]</scope>
    <source>
        <strain evidence="5 6">ALL</strain>
    </source>
</reference>
<evidence type="ECO:0000313" key="5">
    <source>
        <dbReference type="EMBL" id="TKR67014.1"/>
    </source>
</evidence>
<evidence type="ECO:0000313" key="6">
    <source>
        <dbReference type="Proteomes" id="UP000298663"/>
    </source>
</evidence>
<reference evidence="5 6" key="1">
    <citation type="journal article" date="2015" name="Genome Biol.">
        <title>Comparative genomics of Steinernema reveals deeply conserved gene regulatory networks.</title>
        <authorList>
            <person name="Dillman A.R."/>
            <person name="Macchietto M."/>
            <person name="Porter C.F."/>
            <person name="Rogers A."/>
            <person name="Williams B."/>
            <person name="Antoshechkin I."/>
            <person name="Lee M.M."/>
            <person name="Goodwin Z."/>
            <person name="Lu X."/>
            <person name="Lewis E.E."/>
            <person name="Goodrich-Blair H."/>
            <person name="Stock S.P."/>
            <person name="Adams B.J."/>
            <person name="Sternberg P.W."/>
            <person name="Mortazavi A."/>
        </authorList>
    </citation>
    <scope>NUCLEOTIDE SEQUENCE [LARGE SCALE GENOMIC DNA]</scope>
    <source>
        <strain evidence="5 6">ALL</strain>
    </source>
</reference>
<dbReference type="Pfam" id="PF04775">
    <property type="entry name" value="Bile_Hydr_Trans"/>
    <property type="match status" value="1"/>
</dbReference>
<dbReference type="GO" id="GO:0047617">
    <property type="term" value="F:fatty acyl-CoA hydrolase activity"/>
    <property type="evidence" value="ECO:0007669"/>
    <property type="project" value="TreeGrafter"/>
</dbReference>
<evidence type="ECO:0008006" key="7">
    <source>
        <dbReference type="Google" id="ProtNLM"/>
    </source>
</evidence>
<evidence type="ECO:0000256" key="2">
    <source>
        <dbReference type="PIRSR" id="PIRSR016521-1"/>
    </source>
</evidence>
<accession>A0A4U5MD27</accession>
<keyword evidence="6" id="KW-1185">Reference proteome</keyword>
<dbReference type="InterPro" id="IPR006862">
    <property type="entry name" value="Thio_Ohase/aa_AcTrfase"/>
</dbReference>
<dbReference type="InterPro" id="IPR014940">
    <property type="entry name" value="BAAT_C"/>
</dbReference>